<dbReference type="EMBL" id="LT629787">
    <property type="protein sequence ID" value="SDU02316.1"/>
    <property type="molecule type" value="Genomic_DNA"/>
</dbReference>
<name>A0A1H2F4J6_9GAMM</name>
<keyword evidence="1" id="KW-1133">Transmembrane helix</keyword>
<dbReference type="Proteomes" id="UP000243924">
    <property type="component" value="Chromosome I"/>
</dbReference>
<evidence type="ECO:0000256" key="1">
    <source>
        <dbReference type="SAM" id="Phobius"/>
    </source>
</evidence>
<accession>A0A1H2F4J6</accession>
<reference evidence="4" key="1">
    <citation type="submission" date="2016-10" db="EMBL/GenBank/DDBJ databases">
        <authorList>
            <person name="Varghese N."/>
            <person name="Submissions S."/>
        </authorList>
    </citation>
    <scope>NUCLEOTIDE SEQUENCE [LARGE SCALE GENOMIC DNA]</scope>
    <source>
        <strain evidence="4">CECT 8338</strain>
    </source>
</reference>
<dbReference type="InterPro" id="IPR053784">
    <property type="entry name" value="Choice_anch_U_dom"/>
</dbReference>
<dbReference type="InterPro" id="IPR026442">
    <property type="entry name" value="IPTL_CTERM"/>
</dbReference>
<keyword evidence="4" id="KW-1185">Reference proteome</keyword>
<sequence>MCSAQWTLGFTAFGIVPPLREMELNMKNIFFGYCSLLLLLVINTANAAPYAYLNAGNSVAVVDVETMTEVQRINVGRRLGHLDVRPGGNYVYGVIGARNTIGAYDPKDREITVIDIHDYSVKPAIKIPESILGAFLLQVTSSPDGTRIYAIDNKNYLYFIDAQTHDILHSVQIDDPEYLLGDVSDIDVLADNSAVMVAYQGRFVFYDTQSYADIGGGNYPFHGSGVKSVRANPRPSRDINGTLVTHQYFSCGTDSIKGYSTCVVSSDQRSEDGRYDVNTILMSSAELPDGFNTVYTRIANSYDGRNTFLNTYRGNIDNKYAAIHVFQAGQTVLRSGATIEFPINTAIPINLDAHPSKDQLFVYTNHGELYKVSYQWVEDWPFTQEKLQISNGGGAVGHFIGGPMPLIASIKPGDTPLPHLPVNTVSQKVFSFHNHLNLKPVSLQCTLDNGQAFSLSGGDVNVSLQSDETAEVTVNFSAAVAGQYTDTLRCSDSNNGEFVYSLEGNYVTPVTATPASGSLVVLPTQWPATGATYQTINFQNPNLTPANVSCSISDINGVFSAADSLTVPASGNANLRVNLDSANAGIFDGTLNCSSDVGGAYVYDLSGETITPLVAQPIVPGSVNGALDMGYVYPLQSALQRTLSFENVNVSSLGFSCQLASDDSGFTLEPVPGQVAAGGMVDVTVTYRSDAPALETLARLDCGDETGQQWTHYFRANALMPINATPAKNSNVILPPQRVGTAPTSASFTLSNLENVVDGFYFACTTHLLTPPFVGYTQTLEMLPLGGEKRFDVEFDSATAGDYTTTLDCWILHEGIGYETAEIIEYTLKASAFYTLTSSPRSGSTINLPDVSIDPEATSAPAGEELTRATNAAISFQNHAPADESLSCSLNGGSVFSVNAMPMTIPANSSATLNVTFNPVTPGEYTDTLSCSGASGDLFSFTLQGRGVEAPPRRTEMELPLSEGPHSGKMLHLAVTDSEWNLDAAQTLTAASLGTALPQGVMLPHGALSLRLTEGTPGSSSTIVLTYPFALPAGTRYYKYGPTADNPADHWYPYDGAVISGNTITLTLTDGGAGDSDLSVNGIIDDPGGPVLLAADLAPIPTLSQWAMLLLAGIIGLLALNRVRWMHNT</sequence>
<dbReference type="PANTHER" id="PTHR45912">
    <property type="entry name" value="CILIA- AND FLAGELLA-ASSOCIATED PROTEIN 47"/>
    <property type="match status" value="1"/>
</dbReference>
<keyword evidence="1" id="KW-0812">Transmembrane</keyword>
<dbReference type="InterPro" id="IPR015943">
    <property type="entry name" value="WD40/YVTN_repeat-like_dom_sf"/>
</dbReference>
<feature type="transmembrane region" description="Helical" evidence="1">
    <location>
        <begin position="1103"/>
        <end position="1120"/>
    </location>
</feature>
<proteinExistence type="predicted"/>
<feature type="domain" description="IPTL-CTERM protein sorting" evidence="2">
    <location>
        <begin position="1098"/>
        <end position="1124"/>
    </location>
</feature>
<dbReference type="SUPFAM" id="SSF50974">
    <property type="entry name" value="Nitrous oxide reductase, N-terminal domain"/>
    <property type="match status" value="1"/>
</dbReference>
<dbReference type="NCBIfam" id="NF041766">
    <property type="entry name" value="choice_anch_U"/>
    <property type="match status" value="1"/>
</dbReference>
<evidence type="ECO:0000313" key="4">
    <source>
        <dbReference type="Proteomes" id="UP000243924"/>
    </source>
</evidence>
<dbReference type="InterPro" id="IPR013783">
    <property type="entry name" value="Ig-like_fold"/>
</dbReference>
<evidence type="ECO:0000313" key="3">
    <source>
        <dbReference type="EMBL" id="SDU02316.1"/>
    </source>
</evidence>
<evidence type="ECO:0000259" key="2">
    <source>
        <dbReference type="Pfam" id="PF18203"/>
    </source>
</evidence>
<organism evidence="3 4">
    <name type="scientific">Halopseudomonas salegens</name>
    <dbReference type="NCBI Taxonomy" id="1434072"/>
    <lineage>
        <taxon>Bacteria</taxon>
        <taxon>Pseudomonadati</taxon>
        <taxon>Pseudomonadota</taxon>
        <taxon>Gammaproteobacteria</taxon>
        <taxon>Pseudomonadales</taxon>
        <taxon>Pseudomonadaceae</taxon>
        <taxon>Halopseudomonas</taxon>
    </lineage>
</organism>
<protein>
    <submittedName>
        <fullName evidence="3">IPTL-CTERM protein sorting domain-containing protein</fullName>
    </submittedName>
</protein>
<dbReference type="Gene3D" id="2.130.10.10">
    <property type="entry name" value="YVTN repeat-like/Quinoprotein amine dehydrogenase"/>
    <property type="match status" value="1"/>
</dbReference>
<dbReference type="NCBIfam" id="TIGR04174">
    <property type="entry name" value="IPTL_CTERM"/>
    <property type="match status" value="1"/>
</dbReference>
<dbReference type="AlphaFoldDB" id="A0A1H2F4J6"/>
<keyword evidence="1" id="KW-0472">Membrane</keyword>
<dbReference type="Gene3D" id="2.60.40.10">
    <property type="entry name" value="Immunoglobulins"/>
    <property type="match status" value="2"/>
</dbReference>
<dbReference type="SUPFAM" id="SSF82171">
    <property type="entry name" value="DPP6 N-terminal domain-like"/>
    <property type="match status" value="1"/>
</dbReference>
<dbReference type="PANTHER" id="PTHR45912:SF3">
    <property type="entry name" value="CILIA- AND FLAGELLA-ASSOCIATED PROTEIN 47"/>
    <property type="match status" value="1"/>
</dbReference>
<gene>
    <name evidence="3" type="ORF">SAMN05216210_1283</name>
</gene>
<dbReference type="Pfam" id="PF18203">
    <property type="entry name" value="IPTL-CTERM"/>
    <property type="match status" value="1"/>
</dbReference>
<dbReference type="STRING" id="1434072.SAMN05216210_1283"/>
<dbReference type="InterPro" id="IPR011045">
    <property type="entry name" value="N2O_reductase_N"/>
</dbReference>